<sequence length="280" mass="29530">MLCAAVLLLVGAPGCGPEEFPKESEEGALESQSQELVSDNGFTLNGLSANGLSANGLSFNGLSFNGLSANGLASAEFASWFAQDPILSTMVMTYLVRCAVPAGQSRSYTDAETGQSYSWNGALGLTPGWSNGQPASFAEQQVLTACLLAHVNQAGANLNISVLGRSAVGQPIPFTPHELLSYPVQEACFFGNLFTQQGLFFGVDRLPLNGAIHTRACTVSGGSDSSCAPIEYAGSCWQHCQADLLAGPSYKTCTYNGVTYRALSTRMRRQDFKLLASALE</sequence>
<dbReference type="RefSeq" id="WP_321546908.1">
    <property type="nucleotide sequence ID" value="NZ_JAXIVS010000005.1"/>
</dbReference>
<organism evidence="1 2">
    <name type="scientific">Hyalangium rubrum</name>
    <dbReference type="NCBI Taxonomy" id="3103134"/>
    <lineage>
        <taxon>Bacteria</taxon>
        <taxon>Pseudomonadati</taxon>
        <taxon>Myxococcota</taxon>
        <taxon>Myxococcia</taxon>
        <taxon>Myxococcales</taxon>
        <taxon>Cystobacterineae</taxon>
        <taxon>Archangiaceae</taxon>
        <taxon>Hyalangium</taxon>
    </lineage>
</organism>
<gene>
    <name evidence="1" type="ORF">SYV04_17320</name>
</gene>
<protein>
    <recommendedName>
        <fullName evidence="3">Lipoprotein</fullName>
    </recommendedName>
</protein>
<comment type="caution">
    <text evidence="1">The sequence shown here is derived from an EMBL/GenBank/DDBJ whole genome shotgun (WGS) entry which is preliminary data.</text>
</comment>
<evidence type="ECO:0008006" key="3">
    <source>
        <dbReference type="Google" id="ProtNLM"/>
    </source>
</evidence>
<accession>A0ABU5H3Z8</accession>
<evidence type="ECO:0000313" key="1">
    <source>
        <dbReference type="EMBL" id="MDY7228184.1"/>
    </source>
</evidence>
<reference evidence="1 2" key="1">
    <citation type="submission" date="2023-12" db="EMBL/GenBank/DDBJ databases">
        <title>the genome sequence of Hyalangium sp. s54d21.</title>
        <authorList>
            <person name="Zhang X."/>
        </authorList>
    </citation>
    <scope>NUCLEOTIDE SEQUENCE [LARGE SCALE GENOMIC DNA]</scope>
    <source>
        <strain evidence="2">s54d21</strain>
    </source>
</reference>
<dbReference type="EMBL" id="JAXIVS010000005">
    <property type="protein sequence ID" value="MDY7228184.1"/>
    <property type="molecule type" value="Genomic_DNA"/>
</dbReference>
<name>A0ABU5H3Z8_9BACT</name>
<evidence type="ECO:0000313" key="2">
    <source>
        <dbReference type="Proteomes" id="UP001291309"/>
    </source>
</evidence>
<dbReference type="Proteomes" id="UP001291309">
    <property type="component" value="Unassembled WGS sequence"/>
</dbReference>
<keyword evidence="2" id="KW-1185">Reference proteome</keyword>
<proteinExistence type="predicted"/>